<dbReference type="InterPro" id="IPR011900">
    <property type="entry name" value="GRX_bact"/>
</dbReference>
<evidence type="ECO:0000259" key="7">
    <source>
        <dbReference type="Pfam" id="PF00462"/>
    </source>
</evidence>
<dbReference type="GO" id="GO:0045454">
    <property type="term" value="P:cell redox homeostasis"/>
    <property type="evidence" value="ECO:0007669"/>
    <property type="project" value="InterPro"/>
</dbReference>
<gene>
    <name evidence="8" type="ORF">SAMN03084138_02087</name>
</gene>
<keyword evidence="2 6" id="KW-0813">Transport</keyword>
<feature type="domain" description="Glutaredoxin" evidence="7">
    <location>
        <begin position="4"/>
        <end position="63"/>
    </location>
</feature>
<proteinExistence type="inferred from homology"/>
<keyword evidence="5 6" id="KW-0676">Redox-active center</keyword>
<dbReference type="GO" id="GO:0034599">
    <property type="term" value="P:cellular response to oxidative stress"/>
    <property type="evidence" value="ECO:0007669"/>
    <property type="project" value="TreeGrafter"/>
</dbReference>
<dbReference type="Proteomes" id="UP000182692">
    <property type="component" value="Unassembled WGS sequence"/>
</dbReference>
<dbReference type="PROSITE" id="PS51354">
    <property type="entry name" value="GLUTAREDOXIN_2"/>
    <property type="match status" value="1"/>
</dbReference>
<dbReference type="InterPro" id="IPR036249">
    <property type="entry name" value="Thioredoxin-like_sf"/>
</dbReference>
<dbReference type="GO" id="GO:0015038">
    <property type="term" value="F:glutathione disulfide oxidoreductase activity"/>
    <property type="evidence" value="ECO:0007669"/>
    <property type="project" value="UniProtKB-UniRule"/>
</dbReference>
<dbReference type="RefSeq" id="WP_074926891.1">
    <property type="nucleotide sequence ID" value="NZ_FOWR01000014.1"/>
</dbReference>
<comment type="function">
    <text evidence="6">Has a glutathione-disulfide oxidoreductase activity in the presence of NADPH and glutathione reductase. Reduces low molecular weight disulfides and proteins.</text>
</comment>
<dbReference type="PANTHER" id="PTHR45694">
    <property type="entry name" value="GLUTAREDOXIN 2"/>
    <property type="match status" value="1"/>
</dbReference>
<keyword evidence="6" id="KW-0963">Cytoplasm</keyword>
<dbReference type="PANTHER" id="PTHR45694:SF18">
    <property type="entry name" value="GLUTAREDOXIN-1-RELATED"/>
    <property type="match status" value="1"/>
</dbReference>
<accession>A0A1I5Q1S6</accession>
<evidence type="ECO:0000256" key="4">
    <source>
        <dbReference type="ARBA" id="ARBA00023157"/>
    </source>
</evidence>
<dbReference type="GO" id="GO:0005737">
    <property type="term" value="C:cytoplasm"/>
    <property type="evidence" value="ECO:0007669"/>
    <property type="project" value="TreeGrafter"/>
</dbReference>
<dbReference type="Pfam" id="PF00462">
    <property type="entry name" value="Glutaredoxin"/>
    <property type="match status" value="1"/>
</dbReference>
<organism evidence="8 9">
    <name type="scientific">Enterovibrio norvegicus DSM 15893</name>
    <dbReference type="NCBI Taxonomy" id="1121869"/>
    <lineage>
        <taxon>Bacteria</taxon>
        <taxon>Pseudomonadati</taxon>
        <taxon>Pseudomonadota</taxon>
        <taxon>Gammaproteobacteria</taxon>
        <taxon>Vibrionales</taxon>
        <taxon>Vibrionaceae</taxon>
        <taxon>Enterovibrio</taxon>
    </lineage>
</organism>
<dbReference type="NCBIfam" id="TIGR02181">
    <property type="entry name" value="GRX_bact"/>
    <property type="match status" value="1"/>
</dbReference>
<comment type="similarity">
    <text evidence="1 6">Belongs to the glutaredoxin family.</text>
</comment>
<dbReference type="GeneID" id="35871232"/>
<evidence type="ECO:0000256" key="1">
    <source>
        <dbReference type="ARBA" id="ARBA00007787"/>
    </source>
</evidence>
<evidence type="ECO:0000256" key="3">
    <source>
        <dbReference type="ARBA" id="ARBA00022982"/>
    </source>
</evidence>
<dbReference type="EMBL" id="FOWR01000014">
    <property type="protein sequence ID" value="SFP40147.1"/>
    <property type="molecule type" value="Genomic_DNA"/>
</dbReference>
<dbReference type="OrthoDB" id="9814618at2"/>
<dbReference type="InterPro" id="IPR011767">
    <property type="entry name" value="GLR_AS"/>
</dbReference>
<dbReference type="PRINTS" id="PR00160">
    <property type="entry name" value="GLUTAREDOXIN"/>
</dbReference>
<dbReference type="Gene3D" id="3.40.30.10">
    <property type="entry name" value="Glutaredoxin"/>
    <property type="match status" value="1"/>
</dbReference>
<keyword evidence="3 6" id="KW-0249">Electron transport</keyword>
<name>A0A1I5Q1S6_9GAMM</name>
<evidence type="ECO:0000256" key="2">
    <source>
        <dbReference type="ARBA" id="ARBA00022448"/>
    </source>
</evidence>
<dbReference type="SUPFAM" id="SSF52833">
    <property type="entry name" value="Thioredoxin-like"/>
    <property type="match status" value="1"/>
</dbReference>
<sequence length="89" mass="10018">MPMIEIYTKSYCPHCRAAKQTLGRMGLAYREIEVSDDAALFNEMTSRSQRRTVPQVFVGNIHVGGNDDLQSAIRKGQFQKILESQTNAV</sequence>
<dbReference type="PROSITE" id="PS00195">
    <property type="entry name" value="GLUTAREDOXIN_1"/>
    <property type="match status" value="1"/>
</dbReference>
<reference evidence="8 9" key="1">
    <citation type="submission" date="2016-10" db="EMBL/GenBank/DDBJ databases">
        <authorList>
            <person name="de Groot N.N."/>
        </authorList>
    </citation>
    <scope>NUCLEOTIDE SEQUENCE [LARGE SCALE GENOMIC DNA]</scope>
    <source>
        <strain evidence="8 9">DSM 15893</strain>
    </source>
</reference>
<evidence type="ECO:0000313" key="9">
    <source>
        <dbReference type="Proteomes" id="UP000182692"/>
    </source>
</evidence>
<dbReference type="InterPro" id="IPR014025">
    <property type="entry name" value="Glutaredoxin_subgr"/>
</dbReference>
<dbReference type="AlphaFoldDB" id="A0A1I5Q1S6"/>
<evidence type="ECO:0000256" key="5">
    <source>
        <dbReference type="ARBA" id="ARBA00023284"/>
    </source>
</evidence>
<evidence type="ECO:0000256" key="6">
    <source>
        <dbReference type="RuleBase" id="RU364065"/>
    </source>
</evidence>
<keyword evidence="4" id="KW-1015">Disulfide bond</keyword>
<dbReference type="CDD" id="cd03418">
    <property type="entry name" value="GRX_GRXb_1_3_like"/>
    <property type="match status" value="1"/>
</dbReference>
<dbReference type="InterPro" id="IPR002109">
    <property type="entry name" value="Glutaredoxin"/>
</dbReference>
<protein>
    <recommendedName>
        <fullName evidence="6">Glutaredoxin</fullName>
    </recommendedName>
</protein>
<evidence type="ECO:0000313" key="8">
    <source>
        <dbReference type="EMBL" id="SFP40147.1"/>
    </source>
</evidence>
<dbReference type="STRING" id="1121869.SAMN03084138_02087"/>